<name>A0A840QME3_9BACI</name>
<feature type="transmembrane region" description="Helical" evidence="7">
    <location>
        <begin position="68"/>
        <end position="89"/>
    </location>
</feature>
<keyword evidence="5 7" id="KW-1133">Transmembrane helix</keyword>
<dbReference type="InterPro" id="IPR050638">
    <property type="entry name" value="AA-Vitamin_Transporters"/>
</dbReference>
<gene>
    <name evidence="9" type="ORF">HNQ41_000681</name>
</gene>
<keyword evidence="6 7" id="KW-0472">Membrane</keyword>
<feature type="domain" description="EamA" evidence="8">
    <location>
        <begin position="9"/>
        <end position="140"/>
    </location>
</feature>
<keyword evidence="4 7" id="KW-0812">Transmembrane</keyword>
<dbReference type="PANTHER" id="PTHR32322:SF18">
    <property type="entry name" value="S-ADENOSYLMETHIONINE_S-ADENOSYLHOMOCYSTEINE TRANSPORTER"/>
    <property type="match status" value="1"/>
</dbReference>
<evidence type="ECO:0000256" key="4">
    <source>
        <dbReference type="ARBA" id="ARBA00022692"/>
    </source>
</evidence>
<sequence>MNQYVAYYITMIGASFWGLTGLFVQSLYDFGFSAWDIVAIRMTGASLILFTFLFLFSRKSLRIHRKHLLHFFGLGVVSITFFNWCYFVLMDRTSLSIAVVLLYTSPIFVMLLSRIFYGEMITRQKMLALTLTVVGCALAVQFLPFGGSSISWIDLLLGLASGFFCALYSVIGKQVSQHYSVLTITSYSLFAGTLVLFPTSQLWDDASRFLISEVWIYILGVIVVSTIFAYVLYTYGLSQIESSRAAILSTMEPIVAVLVGVFVFDDVLTFLQWLGVVLVIFSAFVTVFSKEHRRVKRISGTLAK</sequence>
<comment type="similarity">
    <text evidence="2">Belongs to the EamA transporter family.</text>
</comment>
<evidence type="ECO:0000256" key="3">
    <source>
        <dbReference type="ARBA" id="ARBA00022475"/>
    </source>
</evidence>
<dbReference type="SUPFAM" id="SSF103481">
    <property type="entry name" value="Multidrug resistance efflux transporter EmrE"/>
    <property type="match status" value="2"/>
</dbReference>
<evidence type="ECO:0000256" key="2">
    <source>
        <dbReference type="ARBA" id="ARBA00007362"/>
    </source>
</evidence>
<dbReference type="AlphaFoldDB" id="A0A840QME3"/>
<dbReference type="InterPro" id="IPR037185">
    <property type="entry name" value="EmrE-like"/>
</dbReference>
<feature type="transmembrane region" description="Helical" evidence="7">
    <location>
        <begin position="209"/>
        <end position="233"/>
    </location>
</feature>
<feature type="transmembrane region" description="Helical" evidence="7">
    <location>
        <begin position="126"/>
        <end position="144"/>
    </location>
</feature>
<dbReference type="GO" id="GO:0005886">
    <property type="term" value="C:plasma membrane"/>
    <property type="evidence" value="ECO:0007669"/>
    <property type="project" value="UniProtKB-SubCell"/>
</dbReference>
<feature type="transmembrane region" description="Helical" evidence="7">
    <location>
        <begin position="7"/>
        <end position="28"/>
    </location>
</feature>
<feature type="transmembrane region" description="Helical" evidence="7">
    <location>
        <begin position="34"/>
        <end position="56"/>
    </location>
</feature>
<dbReference type="PANTHER" id="PTHR32322">
    <property type="entry name" value="INNER MEMBRANE TRANSPORTER"/>
    <property type="match status" value="1"/>
</dbReference>
<evidence type="ECO:0000313" key="9">
    <source>
        <dbReference type="EMBL" id="MBB5172537.1"/>
    </source>
</evidence>
<evidence type="ECO:0000256" key="5">
    <source>
        <dbReference type="ARBA" id="ARBA00022989"/>
    </source>
</evidence>
<reference evidence="9 10" key="1">
    <citation type="submission" date="2020-08" db="EMBL/GenBank/DDBJ databases">
        <title>Genomic Encyclopedia of Type Strains, Phase IV (KMG-IV): sequencing the most valuable type-strain genomes for metagenomic binning, comparative biology and taxonomic classification.</title>
        <authorList>
            <person name="Goeker M."/>
        </authorList>
    </citation>
    <scope>NUCLEOTIDE SEQUENCE [LARGE SCALE GENOMIC DNA]</scope>
    <source>
        <strain evidence="9 10">DSM 24696</strain>
    </source>
</reference>
<dbReference type="RefSeq" id="WP_184662988.1">
    <property type="nucleotide sequence ID" value="NZ_JACHHB010000002.1"/>
</dbReference>
<feature type="transmembrane region" description="Helical" evidence="7">
    <location>
        <begin position="150"/>
        <end position="171"/>
    </location>
</feature>
<feature type="transmembrane region" description="Helical" evidence="7">
    <location>
        <begin position="95"/>
        <end position="117"/>
    </location>
</feature>
<evidence type="ECO:0000256" key="7">
    <source>
        <dbReference type="SAM" id="Phobius"/>
    </source>
</evidence>
<keyword evidence="10" id="KW-1185">Reference proteome</keyword>
<feature type="transmembrane region" description="Helical" evidence="7">
    <location>
        <begin position="245"/>
        <end position="264"/>
    </location>
</feature>
<organism evidence="9 10">
    <name type="scientific">Texcoconibacillus texcoconensis</name>
    <dbReference type="NCBI Taxonomy" id="1095777"/>
    <lineage>
        <taxon>Bacteria</taxon>
        <taxon>Bacillati</taxon>
        <taxon>Bacillota</taxon>
        <taxon>Bacilli</taxon>
        <taxon>Bacillales</taxon>
        <taxon>Bacillaceae</taxon>
        <taxon>Texcoconibacillus</taxon>
    </lineage>
</organism>
<feature type="transmembrane region" description="Helical" evidence="7">
    <location>
        <begin position="270"/>
        <end position="288"/>
    </location>
</feature>
<dbReference type="Proteomes" id="UP000551878">
    <property type="component" value="Unassembled WGS sequence"/>
</dbReference>
<evidence type="ECO:0000256" key="6">
    <source>
        <dbReference type="ARBA" id="ARBA00023136"/>
    </source>
</evidence>
<evidence type="ECO:0000256" key="1">
    <source>
        <dbReference type="ARBA" id="ARBA00004651"/>
    </source>
</evidence>
<comment type="subcellular location">
    <subcellularLocation>
        <location evidence="1">Cell membrane</location>
        <topology evidence="1">Multi-pass membrane protein</topology>
    </subcellularLocation>
</comment>
<proteinExistence type="inferred from homology"/>
<protein>
    <submittedName>
        <fullName evidence="9">Drug/metabolite transporter (DMT)-like permease</fullName>
    </submittedName>
</protein>
<evidence type="ECO:0000313" key="10">
    <source>
        <dbReference type="Proteomes" id="UP000551878"/>
    </source>
</evidence>
<feature type="domain" description="EamA" evidence="8">
    <location>
        <begin position="155"/>
        <end position="287"/>
    </location>
</feature>
<accession>A0A840QME3</accession>
<dbReference type="Gene3D" id="1.10.3730.20">
    <property type="match status" value="2"/>
</dbReference>
<dbReference type="EMBL" id="JACHHB010000002">
    <property type="protein sequence ID" value="MBB5172537.1"/>
    <property type="molecule type" value="Genomic_DNA"/>
</dbReference>
<feature type="transmembrane region" description="Helical" evidence="7">
    <location>
        <begin position="178"/>
        <end position="197"/>
    </location>
</feature>
<dbReference type="Pfam" id="PF00892">
    <property type="entry name" value="EamA"/>
    <property type="match status" value="2"/>
</dbReference>
<dbReference type="InterPro" id="IPR000620">
    <property type="entry name" value="EamA_dom"/>
</dbReference>
<comment type="caution">
    <text evidence="9">The sequence shown here is derived from an EMBL/GenBank/DDBJ whole genome shotgun (WGS) entry which is preliminary data.</text>
</comment>
<keyword evidence="3" id="KW-1003">Cell membrane</keyword>
<evidence type="ECO:0000259" key="8">
    <source>
        <dbReference type="Pfam" id="PF00892"/>
    </source>
</evidence>